<feature type="domain" description="Core Histone H2A/H2B/H3" evidence="14">
    <location>
        <begin position="158"/>
        <end position="236"/>
    </location>
</feature>
<evidence type="ECO:0000256" key="3">
    <source>
        <dbReference type="ARBA" id="ARBA00004286"/>
    </source>
</evidence>
<dbReference type="InterPro" id="IPR000558">
    <property type="entry name" value="Histone_H2B"/>
</dbReference>
<dbReference type="PRINTS" id="PR00621">
    <property type="entry name" value="HISTONEH2B"/>
</dbReference>
<evidence type="ECO:0000256" key="9">
    <source>
        <dbReference type="ARBA" id="ARBA00023125"/>
    </source>
</evidence>
<dbReference type="PANTHER" id="PTHR23428">
    <property type="entry name" value="HISTONE H2B"/>
    <property type="match status" value="1"/>
</dbReference>
<evidence type="ECO:0000256" key="8">
    <source>
        <dbReference type="ARBA" id="ARBA00022990"/>
    </source>
</evidence>
<dbReference type="SUPFAM" id="SSF47113">
    <property type="entry name" value="Histone-fold"/>
    <property type="match status" value="2"/>
</dbReference>
<dbReference type="Gramene" id="KVI05004">
    <property type="protein sequence ID" value="KVI05004"/>
    <property type="gene ID" value="Ccrd_016623"/>
</dbReference>
<dbReference type="GO" id="GO:0005634">
    <property type="term" value="C:nucleus"/>
    <property type="evidence" value="ECO:0007669"/>
    <property type="project" value="UniProtKB-SubCell"/>
</dbReference>
<evidence type="ECO:0000256" key="5">
    <source>
        <dbReference type="ARBA" id="ARBA00022454"/>
    </source>
</evidence>
<feature type="region of interest" description="Disordered" evidence="13">
    <location>
        <begin position="123"/>
        <end position="165"/>
    </location>
</feature>
<evidence type="ECO:0000256" key="10">
    <source>
        <dbReference type="ARBA" id="ARBA00023242"/>
    </source>
</evidence>
<keyword evidence="9 12" id="KW-0238">DNA-binding</keyword>
<feature type="compositionally biased region" description="Polar residues" evidence="13">
    <location>
        <begin position="14"/>
        <end position="24"/>
    </location>
</feature>
<keyword evidence="16" id="KW-1185">Reference proteome</keyword>
<name>A0A103Y9J2_CYNCS</name>
<dbReference type="InterPro" id="IPR055333">
    <property type="entry name" value="HISTONE_H2B_site"/>
</dbReference>
<evidence type="ECO:0000256" key="2">
    <source>
        <dbReference type="ARBA" id="ARBA00004123"/>
    </source>
</evidence>
<evidence type="ECO:0000256" key="1">
    <source>
        <dbReference type="ARBA" id="ARBA00002001"/>
    </source>
</evidence>
<reference evidence="15 16" key="1">
    <citation type="journal article" date="2016" name="Sci. Rep.">
        <title>The genome sequence of the outbreeding globe artichoke constructed de novo incorporating a phase-aware low-pass sequencing strategy of F1 progeny.</title>
        <authorList>
            <person name="Scaglione D."/>
            <person name="Reyes-Chin-Wo S."/>
            <person name="Acquadro A."/>
            <person name="Froenicke L."/>
            <person name="Portis E."/>
            <person name="Beitel C."/>
            <person name="Tirone M."/>
            <person name="Mauro R."/>
            <person name="Lo Monaco A."/>
            <person name="Mauromicale G."/>
            <person name="Faccioli P."/>
            <person name="Cattivelli L."/>
            <person name="Rieseberg L."/>
            <person name="Michelmore R."/>
            <person name="Lanteri S."/>
        </authorList>
    </citation>
    <scope>NUCLEOTIDE SEQUENCE [LARGE SCALE GENOMIC DNA]</scope>
    <source>
        <strain evidence="15">2C</strain>
    </source>
</reference>
<comment type="subunit">
    <text evidence="12">The nucleosome is a histone octamer containing two molecules each of H2A, H2B, H3 and H4 assembled in one H3-H4 heterotetramer and two H2A-H2B heterodimers. The octamer wraps approximately 147 bp of DNA.</text>
</comment>
<dbReference type="GO" id="GO:0003677">
    <property type="term" value="F:DNA binding"/>
    <property type="evidence" value="ECO:0007669"/>
    <property type="project" value="UniProtKB-KW"/>
</dbReference>
<dbReference type="InterPro" id="IPR007125">
    <property type="entry name" value="H2A/H2B/H3"/>
</dbReference>
<dbReference type="GO" id="GO:0000786">
    <property type="term" value="C:nucleosome"/>
    <property type="evidence" value="ECO:0007669"/>
    <property type="project" value="UniProtKB-KW"/>
</dbReference>
<dbReference type="GO" id="GO:0030527">
    <property type="term" value="F:structural constituent of chromatin"/>
    <property type="evidence" value="ECO:0007669"/>
    <property type="project" value="InterPro"/>
</dbReference>
<comment type="similarity">
    <text evidence="4 12">Belongs to the histone H2B family.</text>
</comment>
<feature type="region of interest" description="Disordered" evidence="13">
    <location>
        <begin position="14"/>
        <end position="43"/>
    </location>
</feature>
<dbReference type="Gene3D" id="1.10.20.10">
    <property type="entry name" value="Histone, subunit A"/>
    <property type="match status" value="2"/>
</dbReference>
<comment type="caution">
    <text evidence="15">The sequence shown here is derived from an EMBL/GenBank/DDBJ whole genome shotgun (WGS) entry which is preliminary data.</text>
</comment>
<dbReference type="SMART" id="SM00427">
    <property type="entry name" value="H2B"/>
    <property type="match status" value="2"/>
</dbReference>
<dbReference type="STRING" id="59895.A0A103Y9J2"/>
<dbReference type="AlphaFoldDB" id="A0A103Y9J2"/>
<keyword evidence="7" id="KW-0832">Ubl conjugation</keyword>
<keyword evidence="11 12" id="KW-0544">Nucleosome core</keyword>
<evidence type="ECO:0000256" key="13">
    <source>
        <dbReference type="SAM" id="MobiDB-lite"/>
    </source>
</evidence>
<organism evidence="15 16">
    <name type="scientific">Cynara cardunculus var. scolymus</name>
    <name type="common">Globe artichoke</name>
    <name type="synonym">Cynara scolymus</name>
    <dbReference type="NCBI Taxonomy" id="59895"/>
    <lineage>
        <taxon>Eukaryota</taxon>
        <taxon>Viridiplantae</taxon>
        <taxon>Streptophyta</taxon>
        <taxon>Embryophyta</taxon>
        <taxon>Tracheophyta</taxon>
        <taxon>Spermatophyta</taxon>
        <taxon>Magnoliopsida</taxon>
        <taxon>eudicotyledons</taxon>
        <taxon>Gunneridae</taxon>
        <taxon>Pentapetalae</taxon>
        <taxon>asterids</taxon>
        <taxon>campanulids</taxon>
        <taxon>Asterales</taxon>
        <taxon>Asteraceae</taxon>
        <taxon>Carduoideae</taxon>
        <taxon>Cardueae</taxon>
        <taxon>Carduinae</taxon>
        <taxon>Cynara</taxon>
    </lineage>
</organism>
<keyword evidence="5 12" id="KW-0158">Chromosome</keyword>
<dbReference type="CDD" id="cd22910">
    <property type="entry name" value="HFD_H2B"/>
    <property type="match status" value="2"/>
</dbReference>
<sequence>MAVKSLILKKVSMENNSKNINSPPTDAPMVETSKKRRKNKKQPESYRTYIFKVLKEVHGDIGISNKAMEIMNSFVNDMLEKIAQEASKLAKYNKKNTMSSRDIETAVKLVLHGELAKHAVHEGNKAAAAAKKPVAEKAPAEKKPKAEKKLPKDASAAGADKKKKKHKKSVETYKIYIFKVLKQVHPDIGISSKAMGIMNSFINDIFEKLAQEASRLARYNKKNTLSSREIQTAVRLVLPGELAKHAVSEGTKAVTKFTSA</sequence>
<accession>A0A103Y9J2</accession>
<dbReference type="FunFam" id="1.10.20.10:FF:000043">
    <property type="entry name" value="Histone H2B"/>
    <property type="match status" value="1"/>
</dbReference>
<comment type="subcellular location">
    <subcellularLocation>
        <location evidence="3">Chromosome</location>
    </subcellularLocation>
    <subcellularLocation>
        <location evidence="2 12">Nucleus</location>
    </subcellularLocation>
</comment>
<evidence type="ECO:0000256" key="12">
    <source>
        <dbReference type="RuleBase" id="RU000451"/>
    </source>
</evidence>
<evidence type="ECO:0000256" key="4">
    <source>
        <dbReference type="ARBA" id="ARBA00006846"/>
    </source>
</evidence>
<dbReference type="OMA" id="KHAVHEG"/>
<evidence type="ECO:0000256" key="11">
    <source>
        <dbReference type="ARBA" id="ARBA00023269"/>
    </source>
</evidence>
<evidence type="ECO:0000256" key="6">
    <source>
        <dbReference type="ARBA" id="ARBA00022499"/>
    </source>
</evidence>
<feature type="compositionally biased region" description="Basic and acidic residues" evidence="13">
    <location>
        <begin position="133"/>
        <end position="152"/>
    </location>
</feature>
<keyword evidence="6" id="KW-1017">Isopeptide bond</keyword>
<protein>
    <recommendedName>
        <fullName evidence="12">Histone H2B</fullName>
    </recommendedName>
</protein>
<evidence type="ECO:0000256" key="7">
    <source>
        <dbReference type="ARBA" id="ARBA00022843"/>
    </source>
</evidence>
<dbReference type="Proteomes" id="UP000243975">
    <property type="component" value="Unassembled WGS sequence"/>
</dbReference>
<proteinExistence type="inferred from homology"/>
<dbReference type="FunFam" id="1.10.20.10:FF:000014">
    <property type="entry name" value="Histone H2B"/>
    <property type="match status" value="1"/>
</dbReference>
<keyword evidence="8" id="KW-0007">Acetylation</keyword>
<dbReference type="InterPro" id="IPR009072">
    <property type="entry name" value="Histone-fold"/>
</dbReference>
<dbReference type="EMBL" id="LEKV01001891">
    <property type="protein sequence ID" value="KVI05004.1"/>
    <property type="molecule type" value="Genomic_DNA"/>
</dbReference>
<gene>
    <name evidence="15" type="ORF">Ccrd_016623</name>
</gene>
<feature type="domain" description="Core Histone H2A/H2B/H3" evidence="14">
    <location>
        <begin position="32"/>
        <end position="109"/>
    </location>
</feature>
<evidence type="ECO:0000259" key="14">
    <source>
        <dbReference type="Pfam" id="PF00125"/>
    </source>
</evidence>
<keyword evidence="10 12" id="KW-0539">Nucleus</keyword>
<comment type="function">
    <text evidence="1">Core component of nucleosome. Nucleosomes wrap and compact DNA into chromatin, limiting DNA accessibility to the cellular machineries which require DNA as a template. Histones thereby play a central role in transcription regulation, DNA repair, DNA replication and chromosomal stability. DNA accessibility is regulated via a complex set of post-translational modifications of histones, also called histone code, and nucleosome remodeling.</text>
</comment>
<evidence type="ECO:0000313" key="15">
    <source>
        <dbReference type="EMBL" id="KVI05004.1"/>
    </source>
</evidence>
<dbReference type="PROSITE" id="PS00357">
    <property type="entry name" value="HISTONE_H2B"/>
    <property type="match status" value="1"/>
</dbReference>
<evidence type="ECO:0000313" key="16">
    <source>
        <dbReference type="Proteomes" id="UP000243975"/>
    </source>
</evidence>
<dbReference type="GO" id="GO:0046982">
    <property type="term" value="F:protein heterodimerization activity"/>
    <property type="evidence" value="ECO:0007669"/>
    <property type="project" value="InterPro"/>
</dbReference>
<dbReference type="Pfam" id="PF00125">
    <property type="entry name" value="Histone"/>
    <property type="match status" value="2"/>
</dbReference>